<accession>A0A512J0X6</accession>
<feature type="transmembrane region" description="Helical" evidence="7">
    <location>
        <begin position="261"/>
        <end position="281"/>
    </location>
</feature>
<reference evidence="9" key="4">
    <citation type="submission" date="2023-01" db="EMBL/GenBank/DDBJ databases">
        <title>Draft genome sequence of Methylobacterium oxalidis strain NBRC 107715.</title>
        <authorList>
            <person name="Sun Q."/>
            <person name="Mori K."/>
        </authorList>
    </citation>
    <scope>NUCLEOTIDE SEQUENCE</scope>
    <source>
        <strain evidence="9">NBRC 107715</strain>
    </source>
</reference>
<feature type="transmembrane region" description="Helical" evidence="7">
    <location>
        <begin position="99"/>
        <end position="119"/>
    </location>
</feature>
<feature type="transmembrane region" description="Helical" evidence="7">
    <location>
        <begin position="411"/>
        <end position="431"/>
    </location>
</feature>
<evidence type="ECO:0000313" key="10">
    <source>
        <dbReference type="Proteomes" id="UP000321960"/>
    </source>
</evidence>
<keyword evidence="11" id="KW-1185">Reference proteome</keyword>
<keyword evidence="3 7" id="KW-0812">Transmembrane</keyword>
<feature type="transmembrane region" description="Helical" evidence="7">
    <location>
        <begin position="167"/>
        <end position="186"/>
    </location>
</feature>
<proteinExistence type="predicted"/>
<comment type="subcellular location">
    <subcellularLocation>
        <location evidence="1">Cell membrane</location>
        <topology evidence="1">Multi-pass membrane protein</topology>
    </subcellularLocation>
</comment>
<evidence type="ECO:0000256" key="2">
    <source>
        <dbReference type="ARBA" id="ARBA00022475"/>
    </source>
</evidence>
<feature type="transmembrane region" description="Helical" evidence="7">
    <location>
        <begin position="437"/>
        <end position="456"/>
    </location>
</feature>
<reference evidence="8 10" key="3">
    <citation type="submission" date="2019-07" db="EMBL/GenBank/DDBJ databases">
        <title>Whole genome shotgun sequence of Methylobacterium oxalidis NBRC 107715.</title>
        <authorList>
            <person name="Hosoyama A."/>
            <person name="Uohara A."/>
            <person name="Ohji S."/>
            <person name="Ichikawa N."/>
        </authorList>
    </citation>
    <scope>NUCLEOTIDE SEQUENCE [LARGE SCALE GENOMIC DNA]</scope>
    <source>
        <strain evidence="8 10">NBRC 107715</strain>
    </source>
</reference>
<feature type="region of interest" description="Disordered" evidence="6">
    <location>
        <begin position="1"/>
        <end position="65"/>
    </location>
</feature>
<dbReference type="EMBL" id="BJZU01000027">
    <property type="protein sequence ID" value="GEP03628.1"/>
    <property type="molecule type" value="Genomic_DNA"/>
</dbReference>
<feature type="transmembrane region" description="Helical" evidence="7">
    <location>
        <begin position="504"/>
        <end position="531"/>
    </location>
</feature>
<evidence type="ECO:0000256" key="4">
    <source>
        <dbReference type="ARBA" id="ARBA00022989"/>
    </source>
</evidence>
<feature type="transmembrane region" description="Helical" evidence="7">
    <location>
        <begin position="73"/>
        <end position="93"/>
    </location>
</feature>
<reference evidence="9" key="1">
    <citation type="journal article" date="2014" name="Int. J. Syst. Evol. Microbiol.">
        <title>Complete genome of a new Firmicutes species belonging to the dominant human colonic microbiota ('Ruminococcus bicirculans') reveals two chromosomes and a selective capacity to utilize plant glucans.</title>
        <authorList>
            <consortium name="NISC Comparative Sequencing Program"/>
            <person name="Wegmann U."/>
            <person name="Louis P."/>
            <person name="Goesmann A."/>
            <person name="Henrissat B."/>
            <person name="Duncan S.H."/>
            <person name="Flint H.J."/>
        </authorList>
    </citation>
    <scope>NUCLEOTIDE SEQUENCE</scope>
    <source>
        <strain evidence="9">NBRC 107715</strain>
    </source>
</reference>
<feature type="transmembrane region" description="Helical" evidence="7">
    <location>
        <begin position="224"/>
        <end position="249"/>
    </location>
</feature>
<keyword evidence="5 7" id="KW-0472">Membrane</keyword>
<evidence type="ECO:0000256" key="1">
    <source>
        <dbReference type="ARBA" id="ARBA00004651"/>
    </source>
</evidence>
<dbReference type="Proteomes" id="UP000321960">
    <property type="component" value="Unassembled WGS sequence"/>
</dbReference>
<feature type="transmembrane region" description="Helical" evidence="7">
    <location>
        <begin position="304"/>
        <end position="323"/>
    </location>
</feature>
<evidence type="ECO:0000256" key="5">
    <source>
        <dbReference type="ARBA" id="ARBA00023136"/>
    </source>
</evidence>
<dbReference type="GO" id="GO:0005886">
    <property type="term" value="C:plasma membrane"/>
    <property type="evidence" value="ECO:0007669"/>
    <property type="project" value="UniProtKB-SubCell"/>
</dbReference>
<evidence type="ECO:0008006" key="12">
    <source>
        <dbReference type="Google" id="ProtNLM"/>
    </source>
</evidence>
<sequence length="537" mass="54580">MQRAPASRTSPRRFRPGAGQGASQARPGMLQRPPAPRREPPGPPRGPNPPGAGGEAGPDPGPRMIARHTLTYVGARAAAAALNMGAVAVFTRLAPVETYGHYLFVLSFALVLYGATCQWPKFAFFARYDEARAPAQVGTVGRLLAAMLALAALAAALAAAAGLASPATAAATVAAVAGMTLFEASTEIARTRLAAGAVALAILARAVLVLGLGSLALVRTGDPLALVLAVALANALAALPALRAIAPLLKGRASAVEARRLIAYGWPLVLSFGLAALAQTIDRIIVGRSVGPEELGAYGAIADFLRQGFVVFGESIALALVSIAKREMRAGTEAAALAVLADAARAMALVGAFGAMFVLTFDDVLVAVLLGPGYRAQALALAPILLAASVLLMVRSYYFGQVIYFTRTSHLDAVASAALLAVVGGLSALLIPRLGALGAAIAFAAGQAVACLVFVVGGRRGAEGFRMPVPVRDVAGILAVALLCWAAILGIGLLPGGGGAPARLAGLAVLAAGFLAAAWRFNVVGLADWLARRRSAR</sequence>
<feature type="transmembrane region" description="Helical" evidence="7">
    <location>
        <begin position="140"/>
        <end position="161"/>
    </location>
</feature>
<feature type="compositionally biased region" description="Pro residues" evidence="6">
    <location>
        <begin position="41"/>
        <end position="50"/>
    </location>
</feature>
<organism evidence="8 10">
    <name type="scientific">Methylobacterium oxalidis</name>
    <dbReference type="NCBI Taxonomy" id="944322"/>
    <lineage>
        <taxon>Bacteria</taxon>
        <taxon>Pseudomonadati</taxon>
        <taxon>Pseudomonadota</taxon>
        <taxon>Alphaproteobacteria</taxon>
        <taxon>Hyphomicrobiales</taxon>
        <taxon>Methylobacteriaceae</taxon>
        <taxon>Methylobacterium</taxon>
    </lineage>
</organism>
<feature type="transmembrane region" description="Helical" evidence="7">
    <location>
        <begin position="477"/>
        <end position="498"/>
    </location>
</feature>
<protein>
    <recommendedName>
        <fullName evidence="12">Polysaccharide biosynthesis protein C-terminal domain-containing protein</fullName>
    </recommendedName>
</protein>
<dbReference type="EMBL" id="BSPK01000058">
    <property type="protein sequence ID" value="GLS64955.1"/>
    <property type="molecule type" value="Genomic_DNA"/>
</dbReference>
<dbReference type="Proteomes" id="UP001156856">
    <property type="component" value="Unassembled WGS sequence"/>
</dbReference>
<evidence type="ECO:0000313" key="8">
    <source>
        <dbReference type="EMBL" id="GEP03628.1"/>
    </source>
</evidence>
<dbReference type="PANTHER" id="PTHR30250">
    <property type="entry name" value="PST FAMILY PREDICTED COLANIC ACID TRANSPORTER"/>
    <property type="match status" value="1"/>
</dbReference>
<keyword evidence="2" id="KW-1003">Cell membrane</keyword>
<evidence type="ECO:0000256" key="3">
    <source>
        <dbReference type="ARBA" id="ARBA00022692"/>
    </source>
</evidence>
<feature type="transmembrane region" description="Helical" evidence="7">
    <location>
        <begin position="193"/>
        <end position="218"/>
    </location>
</feature>
<gene>
    <name evidence="9" type="ORF">GCM10007888_33360</name>
    <name evidence="8" type="ORF">MOX02_16660</name>
</gene>
<dbReference type="InterPro" id="IPR050833">
    <property type="entry name" value="Poly_Biosynth_Transport"/>
</dbReference>
<feature type="transmembrane region" description="Helical" evidence="7">
    <location>
        <begin position="379"/>
        <end position="399"/>
    </location>
</feature>
<evidence type="ECO:0000256" key="7">
    <source>
        <dbReference type="SAM" id="Phobius"/>
    </source>
</evidence>
<evidence type="ECO:0000313" key="11">
    <source>
        <dbReference type="Proteomes" id="UP001156856"/>
    </source>
</evidence>
<evidence type="ECO:0000313" key="9">
    <source>
        <dbReference type="EMBL" id="GLS64955.1"/>
    </source>
</evidence>
<reference evidence="11" key="2">
    <citation type="journal article" date="2019" name="Int. J. Syst. Evol. Microbiol.">
        <title>The Global Catalogue of Microorganisms (GCM) 10K type strain sequencing project: providing services to taxonomists for standard genome sequencing and annotation.</title>
        <authorList>
            <consortium name="The Broad Institute Genomics Platform"/>
            <consortium name="The Broad Institute Genome Sequencing Center for Infectious Disease"/>
            <person name="Wu L."/>
            <person name="Ma J."/>
        </authorList>
    </citation>
    <scope>NUCLEOTIDE SEQUENCE [LARGE SCALE GENOMIC DNA]</scope>
    <source>
        <strain evidence="11">NBRC 107715</strain>
    </source>
</reference>
<comment type="caution">
    <text evidence="8">The sequence shown here is derived from an EMBL/GenBank/DDBJ whole genome shotgun (WGS) entry which is preliminary data.</text>
</comment>
<evidence type="ECO:0000256" key="6">
    <source>
        <dbReference type="SAM" id="MobiDB-lite"/>
    </source>
</evidence>
<dbReference type="AlphaFoldDB" id="A0A512J0X6"/>
<name>A0A512J0X6_9HYPH</name>
<keyword evidence="4 7" id="KW-1133">Transmembrane helix</keyword>
<feature type="transmembrane region" description="Helical" evidence="7">
    <location>
        <begin position="335"/>
        <end position="359"/>
    </location>
</feature>
<dbReference type="PANTHER" id="PTHR30250:SF31">
    <property type="entry name" value="INNER MEMBRANE PROTEIN YGHQ"/>
    <property type="match status" value="1"/>
</dbReference>